<sequence>MAPIVQKWENGLEIRIPKHLAEKIRLKEGEEVDFQIKGDAIIIRKKKNGLESLLSRITPENLHGEIDTGGSVGSESW</sequence>
<accession>A0A1I3SIS6</accession>
<feature type="domain" description="SpoVT-AbrB" evidence="1">
    <location>
        <begin position="6"/>
        <end position="51"/>
    </location>
</feature>
<dbReference type="Gene3D" id="2.10.260.10">
    <property type="match status" value="1"/>
</dbReference>
<keyword evidence="3" id="KW-1185">Reference proteome</keyword>
<proteinExistence type="predicted"/>
<gene>
    <name evidence="2" type="ORF">SAMN05421852_11348</name>
</gene>
<dbReference type="PANTHER" id="PTHR40516:SF1">
    <property type="entry name" value="ANTITOXIN CHPS-RELATED"/>
    <property type="match status" value="1"/>
</dbReference>
<dbReference type="Proteomes" id="UP000199545">
    <property type="component" value="Unassembled WGS sequence"/>
</dbReference>
<dbReference type="Pfam" id="PF04014">
    <property type="entry name" value="MazE_antitoxin"/>
    <property type="match status" value="1"/>
</dbReference>
<dbReference type="InterPro" id="IPR039052">
    <property type="entry name" value="Antitox_PemI-like"/>
</dbReference>
<dbReference type="RefSeq" id="WP_093230817.1">
    <property type="nucleotide sequence ID" value="NZ_FORR01000013.1"/>
</dbReference>
<dbReference type="EMBL" id="FORR01000013">
    <property type="protein sequence ID" value="SFJ58320.1"/>
    <property type="molecule type" value="Genomic_DNA"/>
</dbReference>
<organism evidence="2 3">
    <name type="scientific">Thermoflavimicrobium dichotomicum</name>
    <dbReference type="NCBI Taxonomy" id="46223"/>
    <lineage>
        <taxon>Bacteria</taxon>
        <taxon>Bacillati</taxon>
        <taxon>Bacillota</taxon>
        <taxon>Bacilli</taxon>
        <taxon>Bacillales</taxon>
        <taxon>Thermoactinomycetaceae</taxon>
        <taxon>Thermoflavimicrobium</taxon>
    </lineage>
</organism>
<dbReference type="SMART" id="SM00966">
    <property type="entry name" value="SpoVT_AbrB"/>
    <property type="match status" value="1"/>
</dbReference>
<dbReference type="InterPro" id="IPR037914">
    <property type="entry name" value="SpoVT-AbrB_sf"/>
</dbReference>
<dbReference type="GO" id="GO:0003677">
    <property type="term" value="F:DNA binding"/>
    <property type="evidence" value="ECO:0007669"/>
    <property type="project" value="InterPro"/>
</dbReference>
<name>A0A1I3SIS6_9BACL</name>
<evidence type="ECO:0000313" key="2">
    <source>
        <dbReference type="EMBL" id="SFJ58320.1"/>
    </source>
</evidence>
<reference evidence="2 3" key="1">
    <citation type="submission" date="2016-10" db="EMBL/GenBank/DDBJ databases">
        <authorList>
            <person name="de Groot N.N."/>
        </authorList>
    </citation>
    <scope>NUCLEOTIDE SEQUENCE [LARGE SCALE GENOMIC DNA]</scope>
    <source>
        <strain evidence="2 3">DSM 44778</strain>
    </source>
</reference>
<evidence type="ECO:0000313" key="3">
    <source>
        <dbReference type="Proteomes" id="UP000199545"/>
    </source>
</evidence>
<dbReference type="AlphaFoldDB" id="A0A1I3SIS6"/>
<dbReference type="InterPro" id="IPR007159">
    <property type="entry name" value="SpoVT-AbrB_dom"/>
</dbReference>
<dbReference type="PANTHER" id="PTHR40516">
    <property type="entry name" value="ANTITOXIN CHPS-RELATED"/>
    <property type="match status" value="1"/>
</dbReference>
<dbReference type="OrthoDB" id="9795766at2"/>
<dbReference type="SUPFAM" id="SSF89447">
    <property type="entry name" value="AbrB/MazE/MraZ-like"/>
    <property type="match status" value="1"/>
</dbReference>
<dbReference type="NCBIfam" id="TIGR01439">
    <property type="entry name" value="lp_hng_hel_AbrB"/>
    <property type="match status" value="1"/>
</dbReference>
<dbReference type="STRING" id="46223.SAMN05421852_11348"/>
<protein>
    <submittedName>
        <fullName evidence="2">Antitoxin MazE</fullName>
    </submittedName>
</protein>
<dbReference type="GO" id="GO:0097351">
    <property type="term" value="F:toxin sequestering activity"/>
    <property type="evidence" value="ECO:0007669"/>
    <property type="project" value="InterPro"/>
</dbReference>
<evidence type="ECO:0000259" key="1">
    <source>
        <dbReference type="SMART" id="SM00966"/>
    </source>
</evidence>